<dbReference type="EMBL" id="JAOYFB010000042">
    <property type="protein sequence ID" value="KAK4045304.1"/>
    <property type="molecule type" value="Genomic_DNA"/>
</dbReference>
<gene>
    <name evidence="3" type="ORF">OUZ56_032842</name>
</gene>
<proteinExistence type="predicted"/>
<organism evidence="3 4">
    <name type="scientific">Daphnia magna</name>
    <dbReference type="NCBI Taxonomy" id="35525"/>
    <lineage>
        <taxon>Eukaryota</taxon>
        <taxon>Metazoa</taxon>
        <taxon>Ecdysozoa</taxon>
        <taxon>Arthropoda</taxon>
        <taxon>Crustacea</taxon>
        <taxon>Branchiopoda</taxon>
        <taxon>Diplostraca</taxon>
        <taxon>Cladocera</taxon>
        <taxon>Anomopoda</taxon>
        <taxon>Daphniidae</taxon>
        <taxon>Daphnia</taxon>
    </lineage>
</organism>
<evidence type="ECO:0000313" key="4">
    <source>
        <dbReference type="Proteomes" id="UP001234178"/>
    </source>
</evidence>
<reference evidence="3 4" key="1">
    <citation type="journal article" date="2023" name="Nucleic Acids Res.">
        <title>The hologenome of Daphnia magna reveals possible DNA methylation and microbiome-mediated evolution of the host genome.</title>
        <authorList>
            <person name="Chaturvedi A."/>
            <person name="Li X."/>
            <person name="Dhandapani V."/>
            <person name="Marshall H."/>
            <person name="Kissane S."/>
            <person name="Cuenca-Cambronero M."/>
            <person name="Asole G."/>
            <person name="Calvet F."/>
            <person name="Ruiz-Romero M."/>
            <person name="Marangio P."/>
            <person name="Guigo R."/>
            <person name="Rago D."/>
            <person name="Mirbahai L."/>
            <person name="Eastwood N."/>
            <person name="Colbourne J.K."/>
            <person name="Zhou J."/>
            <person name="Mallon E."/>
            <person name="Orsini L."/>
        </authorList>
    </citation>
    <scope>NUCLEOTIDE SEQUENCE [LARGE SCALE GENOMIC DNA]</scope>
    <source>
        <strain evidence="3">LRV0_1</strain>
    </source>
</reference>
<dbReference type="Proteomes" id="UP001234178">
    <property type="component" value="Unassembled WGS sequence"/>
</dbReference>
<accession>A0ABR0B9Q6</accession>
<feature type="region of interest" description="Disordered" evidence="1">
    <location>
        <begin position="1"/>
        <end position="21"/>
    </location>
</feature>
<keyword evidence="2" id="KW-0472">Membrane</keyword>
<name>A0ABR0B9Q6_9CRUS</name>
<evidence type="ECO:0000313" key="3">
    <source>
        <dbReference type="EMBL" id="KAK4045304.1"/>
    </source>
</evidence>
<protein>
    <submittedName>
        <fullName evidence="3">Uncharacterized protein</fullName>
    </submittedName>
</protein>
<keyword evidence="2" id="KW-1133">Transmembrane helix</keyword>
<evidence type="ECO:0000256" key="2">
    <source>
        <dbReference type="SAM" id="Phobius"/>
    </source>
</evidence>
<comment type="caution">
    <text evidence="3">The sequence shown here is derived from an EMBL/GenBank/DDBJ whole genome shotgun (WGS) entry which is preliminary data.</text>
</comment>
<keyword evidence="4" id="KW-1185">Reference proteome</keyword>
<feature type="compositionally biased region" description="Acidic residues" evidence="1">
    <location>
        <begin position="10"/>
        <end position="20"/>
    </location>
</feature>
<keyword evidence="2" id="KW-0812">Transmembrane</keyword>
<feature type="transmembrane region" description="Helical" evidence="2">
    <location>
        <begin position="196"/>
        <end position="218"/>
    </location>
</feature>
<sequence>MAENLLTSGSEDENSGDDVDNVVRAGEIVNVTKIKGERKDSELYKTGDMFLFHTAKRLRPEVIIGFNGALEKRMQRTQQENKPPPPRTFDEAEALLRELPQYRKTRDGSDEFFRTRVSTAPGTYACNVIVRRYRNPKCISVFGHLNRLYGTEKIKKSWEFYCRAVEFYCRVLEFYCRAMEFYCRALNIIFKWGSNVFGVLFGVLMFWSSTVFGVLLSLSSTVSNPRTPSSDIIKVGLGPDHILIGNELNIGPGYDDTLLQRSSPTEQILKKMSNSPIGSKVDSPYQELSISAKFIKFCLIVFPQ</sequence>
<evidence type="ECO:0000256" key="1">
    <source>
        <dbReference type="SAM" id="MobiDB-lite"/>
    </source>
</evidence>